<dbReference type="GeneID" id="36559383"/>
<evidence type="ECO:0000256" key="5">
    <source>
        <dbReference type="ARBA" id="ARBA00023163"/>
    </source>
</evidence>
<keyword evidence="10" id="KW-1185">Reference proteome</keyword>
<accession>A0A2I2G0V7</accession>
<evidence type="ECO:0000256" key="3">
    <source>
        <dbReference type="ARBA" id="ARBA00023015"/>
    </source>
</evidence>
<keyword evidence="6" id="KW-0539">Nucleus</keyword>
<feature type="compositionally biased region" description="Polar residues" evidence="7">
    <location>
        <begin position="106"/>
        <end position="123"/>
    </location>
</feature>
<dbReference type="GO" id="GO:0005634">
    <property type="term" value="C:nucleus"/>
    <property type="evidence" value="ECO:0007669"/>
    <property type="project" value="UniProtKB-SubCell"/>
</dbReference>
<keyword evidence="5" id="KW-0804">Transcription</keyword>
<dbReference type="CDD" id="cd00067">
    <property type="entry name" value="GAL4"/>
    <property type="match status" value="1"/>
</dbReference>
<keyword evidence="2" id="KW-0862">Zinc</keyword>
<dbReference type="Gene3D" id="4.10.240.10">
    <property type="entry name" value="Zn(2)-C6 fungal-type DNA-binding domain"/>
    <property type="match status" value="1"/>
</dbReference>
<organism evidence="9 10">
    <name type="scientific">Aspergillus steynii IBT 23096</name>
    <dbReference type="NCBI Taxonomy" id="1392250"/>
    <lineage>
        <taxon>Eukaryota</taxon>
        <taxon>Fungi</taxon>
        <taxon>Dikarya</taxon>
        <taxon>Ascomycota</taxon>
        <taxon>Pezizomycotina</taxon>
        <taxon>Eurotiomycetes</taxon>
        <taxon>Eurotiomycetidae</taxon>
        <taxon>Eurotiales</taxon>
        <taxon>Aspergillaceae</taxon>
        <taxon>Aspergillus</taxon>
        <taxon>Aspergillus subgen. Circumdati</taxon>
    </lineage>
</organism>
<dbReference type="PANTHER" id="PTHR31845">
    <property type="entry name" value="FINGER DOMAIN PROTEIN, PUTATIVE-RELATED"/>
    <property type="match status" value="1"/>
</dbReference>
<dbReference type="OrthoDB" id="1600564at2759"/>
<evidence type="ECO:0000256" key="2">
    <source>
        <dbReference type="ARBA" id="ARBA00022833"/>
    </source>
</evidence>
<keyword evidence="3" id="KW-0805">Transcription regulation</keyword>
<comment type="caution">
    <text evidence="9">The sequence shown here is derived from an EMBL/GenBank/DDBJ whole genome shotgun (WGS) entry which is preliminary data.</text>
</comment>
<keyword evidence="4" id="KW-0238">DNA-binding</keyword>
<name>A0A2I2G0V7_9EURO</name>
<dbReference type="InterPro" id="IPR001138">
    <property type="entry name" value="Zn2Cys6_DnaBD"/>
</dbReference>
<evidence type="ECO:0000313" key="10">
    <source>
        <dbReference type="Proteomes" id="UP000234275"/>
    </source>
</evidence>
<feature type="domain" description="Zn(2)-C6 fungal-type" evidence="8">
    <location>
        <begin position="14"/>
        <end position="44"/>
    </location>
</feature>
<dbReference type="PANTHER" id="PTHR31845:SF32">
    <property type="entry name" value="MISCELLANEOUS ZN(II)2CYS6 TRANSCRIPTION FACTOR (EUROFUNG)-RELATED"/>
    <property type="match status" value="1"/>
</dbReference>
<evidence type="ECO:0000256" key="6">
    <source>
        <dbReference type="ARBA" id="ARBA00023242"/>
    </source>
</evidence>
<evidence type="ECO:0000256" key="7">
    <source>
        <dbReference type="SAM" id="MobiDB-lite"/>
    </source>
</evidence>
<reference evidence="9 10" key="1">
    <citation type="submission" date="2016-12" db="EMBL/GenBank/DDBJ databases">
        <title>The genomes of Aspergillus section Nigri reveals drivers in fungal speciation.</title>
        <authorList>
            <consortium name="DOE Joint Genome Institute"/>
            <person name="Vesth T.C."/>
            <person name="Nybo J."/>
            <person name="Theobald S."/>
            <person name="Brandl J."/>
            <person name="Frisvad J.C."/>
            <person name="Nielsen K.F."/>
            <person name="Lyhne E.K."/>
            <person name="Kogle M.E."/>
            <person name="Kuo A."/>
            <person name="Riley R."/>
            <person name="Clum A."/>
            <person name="Nolan M."/>
            <person name="Lipzen A."/>
            <person name="Salamov A."/>
            <person name="Henrissat B."/>
            <person name="Wiebenga A."/>
            <person name="De Vries R.P."/>
            <person name="Grigoriev I.V."/>
            <person name="Mortensen U.H."/>
            <person name="Andersen M.R."/>
            <person name="Baker S.E."/>
        </authorList>
    </citation>
    <scope>NUCLEOTIDE SEQUENCE [LARGE SCALE GENOMIC DNA]</scope>
    <source>
        <strain evidence="9 10">IBT 23096</strain>
    </source>
</reference>
<feature type="region of interest" description="Disordered" evidence="7">
    <location>
        <begin position="91"/>
        <end position="125"/>
    </location>
</feature>
<dbReference type="VEuPathDB" id="FungiDB:P170DRAFT_457119"/>
<dbReference type="GO" id="GO:0008270">
    <property type="term" value="F:zinc ion binding"/>
    <property type="evidence" value="ECO:0007669"/>
    <property type="project" value="InterPro"/>
</dbReference>
<dbReference type="InterPro" id="IPR051089">
    <property type="entry name" value="prtT"/>
</dbReference>
<dbReference type="EMBL" id="MSFO01000006">
    <property type="protein sequence ID" value="PLB46509.1"/>
    <property type="molecule type" value="Genomic_DNA"/>
</dbReference>
<evidence type="ECO:0000313" key="9">
    <source>
        <dbReference type="EMBL" id="PLB46509.1"/>
    </source>
</evidence>
<gene>
    <name evidence="9" type="ORF">P170DRAFT_457119</name>
</gene>
<dbReference type="GO" id="GO:0000981">
    <property type="term" value="F:DNA-binding transcription factor activity, RNA polymerase II-specific"/>
    <property type="evidence" value="ECO:0007669"/>
    <property type="project" value="InterPro"/>
</dbReference>
<sequence length="531" mass="59523">MPPSVRSSAGYGHACMACAQAKCRCLPRGSGGKCQRCNRLNKECVQSQRKRTPKPLSRTAQLEQKVDGLLSLLSASTSVDESGARRATGLEQNVQQSLSADLANPRTHSSSGFTPTESPQGNSEVDRIGYEDTLLTSFRTKKLPCFPFVHIPDTTSAQKFKQESPYLWRCIEVTESRNVDALDDFTTRLRREISNAVLVELEKSLDLLQAILAYLAWITYESFPMKSSLCMYCQLACGLIIELGLTTAPPGETGLATFTQICAGQGQLQHLRPRLSETRTMNERRAVLSFFVLSSMISQYLGRMDPLRWTPHLTDCLDVLSTNSETPNDAVLVQLTRARLLAGKMSDGPWNDTMLSEDRFPRAPSSFYLSALQTHLERTRAEIPTDLQNNKPILFHIYHTEVSLYDPILFKPTTADDDLKRLDYLYACLFAVRRFFHLVLSIPCTDFASFPLTHIIQIAHCFISLFRLSTLDFPGWDKPNVRRTADIISIAHQAAEKWIQVADVENNSLHRNAYTGLGPDHGPIAPNKIVY</sequence>
<dbReference type="GO" id="GO:0000976">
    <property type="term" value="F:transcription cis-regulatory region binding"/>
    <property type="evidence" value="ECO:0007669"/>
    <property type="project" value="TreeGrafter"/>
</dbReference>
<dbReference type="PROSITE" id="PS00463">
    <property type="entry name" value="ZN2_CY6_FUNGAL_1"/>
    <property type="match status" value="1"/>
</dbReference>
<dbReference type="AlphaFoldDB" id="A0A2I2G0V7"/>
<dbReference type="InterPro" id="IPR036864">
    <property type="entry name" value="Zn2-C6_fun-type_DNA-bd_sf"/>
</dbReference>
<evidence type="ECO:0000259" key="8">
    <source>
        <dbReference type="PROSITE" id="PS00463"/>
    </source>
</evidence>
<protein>
    <recommendedName>
        <fullName evidence="8">Zn(2)-C6 fungal-type domain-containing protein</fullName>
    </recommendedName>
</protein>
<dbReference type="GO" id="GO:0009893">
    <property type="term" value="P:positive regulation of metabolic process"/>
    <property type="evidence" value="ECO:0007669"/>
    <property type="project" value="UniProtKB-ARBA"/>
</dbReference>
<proteinExistence type="predicted"/>
<comment type="subcellular location">
    <subcellularLocation>
        <location evidence="1">Nucleus</location>
    </subcellularLocation>
</comment>
<dbReference type="CDD" id="cd12148">
    <property type="entry name" value="fungal_TF_MHR"/>
    <property type="match status" value="1"/>
</dbReference>
<evidence type="ECO:0000256" key="1">
    <source>
        <dbReference type="ARBA" id="ARBA00004123"/>
    </source>
</evidence>
<dbReference type="Proteomes" id="UP000234275">
    <property type="component" value="Unassembled WGS sequence"/>
</dbReference>
<evidence type="ECO:0000256" key="4">
    <source>
        <dbReference type="ARBA" id="ARBA00023125"/>
    </source>
</evidence>
<dbReference type="RefSeq" id="XP_024701811.1">
    <property type="nucleotide sequence ID" value="XM_024851684.1"/>
</dbReference>